<sequence>MTTIAPFAAGSYATSRSTSQLLALKSQLNDLTTQLGTGLTAQSYGGLGTGRSAALSAQASISALDGYSAVIDTAQTRAKLATTSMTQVVTVASNAAAALQNGLQSSPAGSQAVKATALNNFSAAIDALNQSDGIIFLFGGRDGTTAPVLDTNTILYGTVDANGNTLAGLKTLVDDQVKADLGTGLNGRLTQTTTGTAVTLTEDTTAQAVSPAGPFGFTIQSVGSSNPAALAPVTNLAAPASSTVTVAAQPSDGDTLTFTLGMPGGGSTTVTLTASKSTGAVASGTFSIGADVATTTANLSAALSSALQNTAAPALSANATARASQNFFTGSAKGNVVPERITFTGSVPSYTPGTATNTVLWYRGDDSGGDPRATQTIQVGSSSSVQLGVRANEAPIRSVLAGLATVALGIPANSATSSAYAAVAAQAAPLLAAGNTGSSVQDIVTDLSLASARMSSAASTNTSQKSTLQDTVDGIEQASTEEVATKLLELQNRLQASYQITASLSKLSLTNYLS</sequence>
<dbReference type="PANTHER" id="PTHR42792:SF1">
    <property type="entry name" value="FLAGELLAR HOOK-ASSOCIATED PROTEIN 3"/>
    <property type="match status" value="1"/>
</dbReference>
<dbReference type="PANTHER" id="PTHR42792">
    <property type="entry name" value="FLAGELLIN"/>
    <property type="match status" value="1"/>
</dbReference>
<dbReference type="InterPro" id="IPR001492">
    <property type="entry name" value="Flagellin"/>
</dbReference>
<proteinExistence type="predicted"/>
<dbReference type="Proteomes" id="UP001231124">
    <property type="component" value="Unassembled WGS sequence"/>
</dbReference>
<protein>
    <recommendedName>
        <fullName evidence="3">Flagellin</fullName>
    </recommendedName>
</protein>
<name>A0ABU0I1U7_9HYPH</name>
<dbReference type="RefSeq" id="WP_238202847.1">
    <property type="nucleotide sequence ID" value="NZ_BPQE01000011.1"/>
</dbReference>
<evidence type="ECO:0008006" key="3">
    <source>
        <dbReference type="Google" id="ProtNLM"/>
    </source>
</evidence>
<gene>
    <name evidence="1" type="ORF">QO012_002186</name>
</gene>
<evidence type="ECO:0000313" key="2">
    <source>
        <dbReference type="Proteomes" id="UP001231124"/>
    </source>
</evidence>
<dbReference type="EMBL" id="JAUSVP010000005">
    <property type="protein sequence ID" value="MDQ0447686.1"/>
    <property type="molecule type" value="Genomic_DNA"/>
</dbReference>
<keyword evidence="2" id="KW-1185">Reference proteome</keyword>
<dbReference type="SUPFAM" id="SSF64518">
    <property type="entry name" value="Phase 1 flagellin"/>
    <property type="match status" value="1"/>
</dbReference>
<reference evidence="1 2" key="1">
    <citation type="submission" date="2023-07" db="EMBL/GenBank/DDBJ databases">
        <title>Genomic Encyclopedia of Type Strains, Phase IV (KMG-IV): sequencing the most valuable type-strain genomes for metagenomic binning, comparative biology and taxonomic classification.</title>
        <authorList>
            <person name="Goeker M."/>
        </authorList>
    </citation>
    <scope>NUCLEOTIDE SEQUENCE [LARGE SCALE GENOMIC DNA]</scope>
    <source>
        <strain evidence="1 2">DSM 19013</strain>
    </source>
</reference>
<comment type="caution">
    <text evidence="1">The sequence shown here is derived from an EMBL/GenBank/DDBJ whole genome shotgun (WGS) entry which is preliminary data.</text>
</comment>
<accession>A0ABU0I1U7</accession>
<organism evidence="1 2">
    <name type="scientific">Methylobacterium aerolatum</name>
    <dbReference type="NCBI Taxonomy" id="418708"/>
    <lineage>
        <taxon>Bacteria</taxon>
        <taxon>Pseudomonadati</taxon>
        <taxon>Pseudomonadota</taxon>
        <taxon>Alphaproteobacteria</taxon>
        <taxon>Hyphomicrobiales</taxon>
        <taxon>Methylobacteriaceae</taxon>
        <taxon>Methylobacterium</taxon>
    </lineage>
</organism>
<evidence type="ECO:0000313" key="1">
    <source>
        <dbReference type="EMBL" id="MDQ0447686.1"/>
    </source>
</evidence>